<evidence type="ECO:0000256" key="8">
    <source>
        <dbReference type="ARBA" id="ARBA00023779"/>
    </source>
</evidence>
<keyword evidence="2" id="KW-0479">Metal-binding</keyword>
<keyword evidence="4" id="KW-0378">Hydrolase</keyword>
<evidence type="ECO:0000256" key="4">
    <source>
        <dbReference type="ARBA" id="ARBA00022801"/>
    </source>
</evidence>
<keyword evidence="3" id="KW-0227">DNA damage</keyword>
<dbReference type="InterPro" id="IPR044147">
    <property type="entry name" value="UdgB-like"/>
</dbReference>
<organism evidence="11 12">
    <name type="scientific">Catellatospora bangladeshensis</name>
    <dbReference type="NCBI Taxonomy" id="310355"/>
    <lineage>
        <taxon>Bacteria</taxon>
        <taxon>Bacillati</taxon>
        <taxon>Actinomycetota</taxon>
        <taxon>Actinomycetes</taxon>
        <taxon>Micromonosporales</taxon>
        <taxon>Micromonosporaceae</taxon>
        <taxon>Catellatospora</taxon>
    </lineage>
</organism>
<feature type="domain" description="Uracil-DNA glycosylase-like" evidence="10">
    <location>
        <begin position="48"/>
        <end position="229"/>
    </location>
</feature>
<reference evidence="11 12" key="1">
    <citation type="submission" date="2021-01" db="EMBL/GenBank/DDBJ databases">
        <title>Whole genome shotgun sequence of Catellatospora bangladeshensis NBRC 107357.</title>
        <authorList>
            <person name="Komaki H."/>
            <person name="Tamura T."/>
        </authorList>
    </citation>
    <scope>NUCLEOTIDE SEQUENCE [LARGE SCALE GENOMIC DNA]</scope>
    <source>
        <strain evidence="11 12">NBRC 107357</strain>
    </source>
</reference>
<dbReference type="PANTHER" id="PTHR33693">
    <property type="entry name" value="TYPE-5 URACIL-DNA GLYCOSYLASE"/>
    <property type="match status" value="1"/>
</dbReference>
<accession>A0A8J3NP18</accession>
<keyword evidence="12" id="KW-1185">Reference proteome</keyword>
<dbReference type="GO" id="GO:0004844">
    <property type="term" value="F:uracil DNA N-glycosylase activity"/>
    <property type="evidence" value="ECO:0007669"/>
    <property type="project" value="InterPro"/>
</dbReference>
<dbReference type="SUPFAM" id="SSF52141">
    <property type="entry name" value="Uracil-DNA glycosylase-like"/>
    <property type="match status" value="1"/>
</dbReference>
<dbReference type="CDD" id="cd10031">
    <property type="entry name" value="UDG-F5_TTUDGB_like"/>
    <property type="match status" value="1"/>
</dbReference>
<evidence type="ECO:0000256" key="1">
    <source>
        <dbReference type="ARBA" id="ARBA00022485"/>
    </source>
</evidence>
<evidence type="ECO:0000313" key="12">
    <source>
        <dbReference type="Proteomes" id="UP000601223"/>
    </source>
</evidence>
<dbReference type="InterPro" id="IPR005122">
    <property type="entry name" value="Uracil-DNA_glycosylase-like"/>
</dbReference>
<evidence type="ECO:0000259" key="10">
    <source>
        <dbReference type="SMART" id="SM00986"/>
    </source>
</evidence>
<dbReference type="GO" id="GO:0046872">
    <property type="term" value="F:metal ion binding"/>
    <property type="evidence" value="ECO:0007669"/>
    <property type="project" value="UniProtKB-KW"/>
</dbReference>
<evidence type="ECO:0000256" key="3">
    <source>
        <dbReference type="ARBA" id="ARBA00022763"/>
    </source>
</evidence>
<dbReference type="PANTHER" id="PTHR33693:SF3">
    <property type="entry name" value="TYPE-5 URACIL-DNA GLYCOSYLASE"/>
    <property type="match status" value="1"/>
</dbReference>
<sequence>MTAEELARLDEAISGCRKCPRLVAWREEVAATKRAAFRDQEYWGRPVPGFGAADARILILGLAPAAHGGNRTGRIFTGDRSGDVLFAALHRVGLANQPTSVWRDDGLRLDDVRIAASVRCAPPENKPTPVERDTCAPWLHREVALIRPTLRVVLALGAFAWAAWWPTLSTVYGIKPPVPRPAFGHGALVLPQGGPPDPVRGPALLGSYHVSQQNTFTGRLTPAMLDGVLSQAKNLAGLD</sequence>
<evidence type="ECO:0000256" key="9">
    <source>
        <dbReference type="ARBA" id="ARBA00023887"/>
    </source>
</evidence>
<evidence type="ECO:0000256" key="7">
    <source>
        <dbReference type="ARBA" id="ARBA00023204"/>
    </source>
</evidence>
<dbReference type="AlphaFoldDB" id="A0A8J3NP18"/>
<keyword evidence="5" id="KW-0408">Iron</keyword>
<keyword evidence="7" id="KW-0234">DNA repair</keyword>
<dbReference type="Pfam" id="PF03167">
    <property type="entry name" value="UDG"/>
    <property type="match status" value="1"/>
</dbReference>
<comment type="similarity">
    <text evidence="8">Belongs to the uracil-DNA glycosylase (UDG) superfamily. Type 5 (UDGb) family.</text>
</comment>
<keyword evidence="1" id="KW-0004">4Fe-4S</keyword>
<evidence type="ECO:0000256" key="2">
    <source>
        <dbReference type="ARBA" id="ARBA00022723"/>
    </source>
</evidence>
<dbReference type="InterPro" id="IPR036895">
    <property type="entry name" value="Uracil-DNA_glycosylase-like_sf"/>
</dbReference>
<gene>
    <name evidence="11" type="ORF">Cba03nite_67490</name>
</gene>
<protein>
    <recommendedName>
        <fullName evidence="9">Type-5 uracil-DNA glycosylase</fullName>
    </recommendedName>
</protein>
<evidence type="ECO:0000256" key="6">
    <source>
        <dbReference type="ARBA" id="ARBA00023014"/>
    </source>
</evidence>
<dbReference type="SMART" id="SM00986">
    <property type="entry name" value="UDG"/>
    <property type="match status" value="1"/>
</dbReference>
<dbReference type="GO" id="GO:0033958">
    <property type="term" value="F:DNA-deoxyinosine glycosylase activity"/>
    <property type="evidence" value="ECO:0007669"/>
    <property type="project" value="InterPro"/>
</dbReference>
<name>A0A8J3NP18_9ACTN</name>
<dbReference type="GO" id="GO:0006284">
    <property type="term" value="P:base-excision repair"/>
    <property type="evidence" value="ECO:0007669"/>
    <property type="project" value="InterPro"/>
</dbReference>
<evidence type="ECO:0000256" key="5">
    <source>
        <dbReference type="ARBA" id="ARBA00023004"/>
    </source>
</evidence>
<dbReference type="Proteomes" id="UP000601223">
    <property type="component" value="Unassembled WGS sequence"/>
</dbReference>
<proteinExistence type="inferred from homology"/>
<dbReference type="EMBL" id="BONF01000046">
    <property type="protein sequence ID" value="GIF85400.1"/>
    <property type="molecule type" value="Genomic_DNA"/>
</dbReference>
<dbReference type="SMART" id="SM00987">
    <property type="entry name" value="UreE_C"/>
    <property type="match status" value="1"/>
</dbReference>
<dbReference type="GO" id="GO:0051539">
    <property type="term" value="F:4 iron, 4 sulfur cluster binding"/>
    <property type="evidence" value="ECO:0007669"/>
    <property type="project" value="UniProtKB-KW"/>
</dbReference>
<dbReference type="RefSeq" id="WP_239126207.1">
    <property type="nucleotide sequence ID" value="NZ_BONF01000046.1"/>
</dbReference>
<dbReference type="InterPro" id="IPR051536">
    <property type="entry name" value="UDG_Type-4/5"/>
</dbReference>
<keyword evidence="6" id="KW-0411">Iron-sulfur</keyword>
<dbReference type="Gene3D" id="3.40.470.10">
    <property type="entry name" value="Uracil-DNA glycosylase-like domain"/>
    <property type="match status" value="1"/>
</dbReference>
<comment type="caution">
    <text evidence="11">The sequence shown here is derived from an EMBL/GenBank/DDBJ whole genome shotgun (WGS) entry which is preliminary data.</text>
</comment>
<evidence type="ECO:0000313" key="11">
    <source>
        <dbReference type="EMBL" id="GIF85400.1"/>
    </source>
</evidence>